<gene>
    <name evidence="1" type="ORF">SMN809_LOCUS60882</name>
</gene>
<sequence length="35" mass="3994">MANFPFPFLDEGHRQKSQIKLNTVTLGSAHRHDSL</sequence>
<evidence type="ECO:0000313" key="2">
    <source>
        <dbReference type="Proteomes" id="UP000676336"/>
    </source>
</evidence>
<reference evidence="1" key="1">
    <citation type="submission" date="2021-02" db="EMBL/GenBank/DDBJ databases">
        <authorList>
            <person name="Nowell W R."/>
        </authorList>
    </citation>
    <scope>NUCLEOTIDE SEQUENCE</scope>
</reference>
<accession>A0A8S3ET29</accession>
<comment type="caution">
    <text evidence="1">The sequence shown here is derived from an EMBL/GenBank/DDBJ whole genome shotgun (WGS) entry which is preliminary data.</text>
</comment>
<name>A0A8S3ET29_9BILA</name>
<dbReference type="EMBL" id="CAJOBI010240307">
    <property type="protein sequence ID" value="CAF5083581.1"/>
    <property type="molecule type" value="Genomic_DNA"/>
</dbReference>
<dbReference type="AlphaFoldDB" id="A0A8S3ET29"/>
<feature type="non-terminal residue" evidence="1">
    <location>
        <position position="1"/>
    </location>
</feature>
<protein>
    <submittedName>
        <fullName evidence="1">Uncharacterized protein</fullName>
    </submittedName>
</protein>
<proteinExistence type="predicted"/>
<organism evidence="1 2">
    <name type="scientific">Rotaria magnacalcarata</name>
    <dbReference type="NCBI Taxonomy" id="392030"/>
    <lineage>
        <taxon>Eukaryota</taxon>
        <taxon>Metazoa</taxon>
        <taxon>Spiralia</taxon>
        <taxon>Gnathifera</taxon>
        <taxon>Rotifera</taxon>
        <taxon>Eurotatoria</taxon>
        <taxon>Bdelloidea</taxon>
        <taxon>Philodinida</taxon>
        <taxon>Philodinidae</taxon>
        <taxon>Rotaria</taxon>
    </lineage>
</organism>
<dbReference type="Proteomes" id="UP000676336">
    <property type="component" value="Unassembled WGS sequence"/>
</dbReference>
<evidence type="ECO:0000313" key="1">
    <source>
        <dbReference type="EMBL" id="CAF5083581.1"/>
    </source>
</evidence>